<feature type="region of interest" description="Disordered" evidence="1">
    <location>
        <begin position="1"/>
        <end position="133"/>
    </location>
</feature>
<feature type="non-terminal residue" evidence="2">
    <location>
        <position position="1"/>
    </location>
</feature>
<dbReference type="AlphaFoldDB" id="A0A6J4HY29"/>
<feature type="compositionally biased region" description="Basic residues" evidence="1">
    <location>
        <begin position="36"/>
        <end position="54"/>
    </location>
</feature>
<evidence type="ECO:0000256" key="1">
    <source>
        <dbReference type="SAM" id="MobiDB-lite"/>
    </source>
</evidence>
<proteinExistence type="predicted"/>
<feature type="non-terminal residue" evidence="2">
    <location>
        <position position="133"/>
    </location>
</feature>
<name>A0A6J4HY29_9ACTN</name>
<reference evidence="2" key="1">
    <citation type="submission" date="2020-02" db="EMBL/GenBank/DDBJ databases">
        <authorList>
            <person name="Meier V. D."/>
        </authorList>
    </citation>
    <scope>NUCLEOTIDE SEQUENCE</scope>
    <source>
        <strain evidence="2">AVDCRST_MAG52</strain>
    </source>
</reference>
<sequence>ADRSPALAPHRLAQPAGRQAGHPDHRPRPGPAGRDHARRRQRTALRPAARRCQLRPHGDGRLVGGCVARRPGQAGRGHRAERELPARRDVGRRHRRLHSGPPRPHPVHVPHRDHRRERASDGDRAADLPDQGL</sequence>
<feature type="compositionally biased region" description="Basic and acidic residues" evidence="1">
    <location>
        <begin position="116"/>
        <end position="127"/>
    </location>
</feature>
<organism evidence="2">
    <name type="scientific">uncultured Blastococcus sp</name>
    <dbReference type="NCBI Taxonomy" id="217144"/>
    <lineage>
        <taxon>Bacteria</taxon>
        <taxon>Bacillati</taxon>
        <taxon>Actinomycetota</taxon>
        <taxon>Actinomycetes</taxon>
        <taxon>Geodermatophilales</taxon>
        <taxon>Geodermatophilaceae</taxon>
        <taxon>Blastococcus</taxon>
        <taxon>environmental samples</taxon>
    </lineage>
</organism>
<feature type="compositionally biased region" description="Basic and acidic residues" evidence="1">
    <location>
        <begin position="78"/>
        <end position="89"/>
    </location>
</feature>
<feature type="compositionally biased region" description="Basic residues" evidence="1">
    <location>
        <begin position="105"/>
        <end position="115"/>
    </location>
</feature>
<accession>A0A6J4HY29</accession>
<dbReference type="EMBL" id="CADCTN010000086">
    <property type="protein sequence ID" value="CAA9234851.1"/>
    <property type="molecule type" value="Genomic_DNA"/>
</dbReference>
<evidence type="ECO:0000313" key="2">
    <source>
        <dbReference type="EMBL" id="CAA9234851.1"/>
    </source>
</evidence>
<protein>
    <submittedName>
        <fullName evidence="2">ComA operon protein 2</fullName>
    </submittedName>
</protein>
<gene>
    <name evidence="2" type="ORF">AVDCRST_MAG52-1257</name>
</gene>